<evidence type="ECO:0000256" key="1">
    <source>
        <dbReference type="SAM" id="MobiDB-lite"/>
    </source>
</evidence>
<organism evidence="2 3">
    <name type="scientific">Lupinus luteus</name>
    <name type="common">European yellow lupine</name>
    <dbReference type="NCBI Taxonomy" id="3873"/>
    <lineage>
        <taxon>Eukaryota</taxon>
        <taxon>Viridiplantae</taxon>
        <taxon>Streptophyta</taxon>
        <taxon>Embryophyta</taxon>
        <taxon>Tracheophyta</taxon>
        <taxon>Spermatophyta</taxon>
        <taxon>Magnoliopsida</taxon>
        <taxon>eudicotyledons</taxon>
        <taxon>Gunneridae</taxon>
        <taxon>Pentapetalae</taxon>
        <taxon>rosids</taxon>
        <taxon>fabids</taxon>
        <taxon>Fabales</taxon>
        <taxon>Fabaceae</taxon>
        <taxon>Papilionoideae</taxon>
        <taxon>50 kb inversion clade</taxon>
        <taxon>genistoids sensu lato</taxon>
        <taxon>core genistoids</taxon>
        <taxon>Genisteae</taxon>
        <taxon>Lupinus</taxon>
    </lineage>
</organism>
<comment type="caution">
    <text evidence="2">The sequence shown here is derived from an EMBL/GenBank/DDBJ whole genome shotgun (WGS) entry which is preliminary data.</text>
</comment>
<feature type="compositionally biased region" description="Polar residues" evidence="1">
    <location>
        <begin position="75"/>
        <end position="93"/>
    </location>
</feature>
<gene>
    <name evidence="2" type="ORF">LLUT_LOCUS28246</name>
</gene>
<evidence type="ECO:0000313" key="2">
    <source>
        <dbReference type="EMBL" id="CAL0327186.1"/>
    </source>
</evidence>
<reference evidence="2 3" key="1">
    <citation type="submission" date="2024-03" db="EMBL/GenBank/DDBJ databases">
        <authorList>
            <person name="Martinez-Hernandez J."/>
        </authorList>
    </citation>
    <scope>NUCLEOTIDE SEQUENCE [LARGE SCALE GENOMIC DNA]</scope>
</reference>
<name>A0AAV1XZL9_LUPLU</name>
<dbReference type="PANTHER" id="PTHR35099:SF2">
    <property type="entry name" value="OS02G0182700 PROTEIN"/>
    <property type="match status" value="1"/>
</dbReference>
<dbReference type="EMBL" id="CAXHTB010000020">
    <property type="protein sequence ID" value="CAL0327186.1"/>
    <property type="molecule type" value="Genomic_DNA"/>
</dbReference>
<proteinExistence type="predicted"/>
<dbReference type="AlphaFoldDB" id="A0AAV1XZL9"/>
<dbReference type="PANTHER" id="PTHR35099">
    <property type="entry name" value="OS02G0182700 PROTEIN"/>
    <property type="match status" value="1"/>
</dbReference>
<dbReference type="Proteomes" id="UP001497480">
    <property type="component" value="Unassembled WGS sequence"/>
</dbReference>
<sequence>MTMILNDDWVSSALSDDTLVADLLLTFKNTVSVKPHVMFSFAWGLKKPRSNLASRSRLPHAHVSPCGGARGSARCSPTTPLSWSGAASPSDTADGNDDCNRHHVARSKATSASGFTVNSASTKKCKRKKTVAELKEQESSLLKERVYLEKEIANKNAIFSQEKAKNERMKRMKLDFGTKWHSNPSSTSVELQCTPTGQPHQRIIVPLAPIKVTHTIQDDSHSQVSESRRNFCLIPDLNMMPPDDDSYTEDLCGMS</sequence>
<keyword evidence="3" id="KW-1185">Reference proteome</keyword>
<accession>A0AAV1XZL9</accession>
<evidence type="ECO:0000313" key="3">
    <source>
        <dbReference type="Proteomes" id="UP001497480"/>
    </source>
</evidence>
<protein>
    <submittedName>
        <fullName evidence="2">Uncharacterized protein</fullName>
    </submittedName>
</protein>
<feature type="region of interest" description="Disordered" evidence="1">
    <location>
        <begin position="62"/>
        <end position="101"/>
    </location>
</feature>